<name>X1RSY4_9ZZZZ</name>
<dbReference type="InterPro" id="IPR052022">
    <property type="entry name" value="26kDa_periplasmic_antigen"/>
</dbReference>
<gene>
    <name evidence="1" type="ORF">S12H4_12353</name>
</gene>
<proteinExistence type="predicted"/>
<comment type="caution">
    <text evidence="1">The sequence shown here is derived from an EMBL/GenBank/DDBJ whole genome shotgun (WGS) entry which is preliminary data.</text>
</comment>
<sequence length="165" mass="17662">GQGVVTVTPDIATLRLGVEVQAATVAEAQSQAIEAMDEVMEALTDNGVAEKDIQTQYFSIRQITRWDQDDDEEVVIGYRVTNTVTAKIRDVDEAGTVIDAVAAAGGDFIRIDSINFSVDDPSAYYEEAREEAMADAEAKAEQLAELAGGNLGKATYISESSQTPP</sequence>
<feature type="non-terminal residue" evidence="1">
    <location>
        <position position="1"/>
    </location>
</feature>
<accession>X1RSY4</accession>
<organism evidence="1">
    <name type="scientific">marine sediment metagenome</name>
    <dbReference type="NCBI Taxonomy" id="412755"/>
    <lineage>
        <taxon>unclassified sequences</taxon>
        <taxon>metagenomes</taxon>
        <taxon>ecological metagenomes</taxon>
    </lineage>
</organism>
<dbReference type="EMBL" id="BARW01005836">
    <property type="protein sequence ID" value="GAI83768.1"/>
    <property type="molecule type" value="Genomic_DNA"/>
</dbReference>
<feature type="non-terminal residue" evidence="1">
    <location>
        <position position="165"/>
    </location>
</feature>
<dbReference type="GO" id="GO:0006974">
    <property type="term" value="P:DNA damage response"/>
    <property type="evidence" value="ECO:0007669"/>
    <property type="project" value="TreeGrafter"/>
</dbReference>
<dbReference type="PANTHER" id="PTHR34387:SF1">
    <property type="entry name" value="PERIPLASMIC IMMUNOGENIC PROTEIN"/>
    <property type="match status" value="1"/>
</dbReference>
<dbReference type="PANTHER" id="PTHR34387">
    <property type="entry name" value="SLR1258 PROTEIN"/>
    <property type="match status" value="1"/>
</dbReference>
<evidence type="ECO:0008006" key="2">
    <source>
        <dbReference type="Google" id="ProtNLM"/>
    </source>
</evidence>
<dbReference type="Pfam" id="PF04402">
    <property type="entry name" value="SIMPL"/>
    <property type="match status" value="1"/>
</dbReference>
<dbReference type="AlphaFoldDB" id="X1RSY4"/>
<dbReference type="Gene3D" id="3.30.70.2970">
    <property type="entry name" value="Protein of unknown function (DUF541), domain 2"/>
    <property type="match status" value="1"/>
</dbReference>
<dbReference type="InterPro" id="IPR007497">
    <property type="entry name" value="SIMPL/DUF541"/>
</dbReference>
<protein>
    <recommendedName>
        <fullName evidence="2">DUF541 domain-containing protein</fullName>
    </recommendedName>
</protein>
<reference evidence="1" key="1">
    <citation type="journal article" date="2014" name="Front. Microbiol.">
        <title>High frequency of phylogenetically diverse reductive dehalogenase-homologous genes in deep subseafloor sedimentary metagenomes.</title>
        <authorList>
            <person name="Kawai M."/>
            <person name="Futagami T."/>
            <person name="Toyoda A."/>
            <person name="Takaki Y."/>
            <person name="Nishi S."/>
            <person name="Hori S."/>
            <person name="Arai W."/>
            <person name="Tsubouchi T."/>
            <person name="Morono Y."/>
            <person name="Uchiyama I."/>
            <person name="Ito T."/>
            <person name="Fujiyama A."/>
            <person name="Inagaki F."/>
            <person name="Takami H."/>
        </authorList>
    </citation>
    <scope>NUCLEOTIDE SEQUENCE</scope>
    <source>
        <strain evidence="1">Expedition CK06-06</strain>
    </source>
</reference>
<evidence type="ECO:0000313" key="1">
    <source>
        <dbReference type="EMBL" id="GAI83768.1"/>
    </source>
</evidence>